<dbReference type="InterPro" id="IPR020103">
    <property type="entry name" value="PsdUridine_synth_cat_dom_sf"/>
</dbReference>
<dbReference type="GO" id="GO:0031119">
    <property type="term" value="P:tRNA pseudouridine synthesis"/>
    <property type="evidence" value="ECO:0007669"/>
    <property type="project" value="UniProtKB-UniRule"/>
</dbReference>
<organism evidence="9 10">
    <name type="scientific">Halarsenatibacter silvermanii</name>
    <dbReference type="NCBI Taxonomy" id="321763"/>
    <lineage>
        <taxon>Bacteria</taxon>
        <taxon>Bacillati</taxon>
        <taxon>Bacillota</taxon>
        <taxon>Clostridia</taxon>
        <taxon>Halanaerobiales</taxon>
        <taxon>Halarsenatibacteraceae</taxon>
        <taxon>Halarsenatibacter</taxon>
    </lineage>
</organism>
<dbReference type="Gene3D" id="3.30.70.580">
    <property type="entry name" value="Pseudouridine synthase I, catalytic domain, N-terminal subdomain"/>
    <property type="match status" value="1"/>
</dbReference>
<evidence type="ECO:0000313" key="10">
    <source>
        <dbReference type="Proteomes" id="UP000199476"/>
    </source>
</evidence>
<dbReference type="PANTHER" id="PTHR11142:SF0">
    <property type="entry name" value="TRNA PSEUDOURIDINE SYNTHASE-LIKE 1"/>
    <property type="match status" value="1"/>
</dbReference>
<dbReference type="Gene3D" id="3.30.70.660">
    <property type="entry name" value="Pseudouridine synthase I, catalytic domain, C-terminal subdomain"/>
    <property type="match status" value="1"/>
</dbReference>
<evidence type="ECO:0000256" key="2">
    <source>
        <dbReference type="ARBA" id="ARBA00022694"/>
    </source>
</evidence>
<reference evidence="9 10" key="1">
    <citation type="submission" date="2016-10" db="EMBL/GenBank/DDBJ databases">
        <authorList>
            <person name="de Groot N.N."/>
        </authorList>
    </citation>
    <scope>NUCLEOTIDE SEQUENCE [LARGE SCALE GENOMIC DNA]</scope>
    <source>
        <strain evidence="9 10">SLAS-1</strain>
    </source>
</reference>
<dbReference type="Proteomes" id="UP000199476">
    <property type="component" value="Unassembled WGS sequence"/>
</dbReference>
<evidence type="ECO:0000313" key="9">
    <source>
        <dbReference type="EMBL" id="SDL84354.1"/>
    </source>
</evidence>
<dbReference type="EC" id="5.4.99.12" evidence="4"/>
<dbReference type="InterPro" id="IPR020095">
    <property type="entry name" value="PsdUridine_synth_TruA_C"/>
</dbReference>
<evidence type="ECO:0000256" key="7">
    <source>
        <dbReference type="RuleBase" id="RU003792"/>
    </source>
</evidence>
<evidence type="ECO:0000256" key="1">
    <source>
        <dbReference type="ARBA" id="ARBA00009375"/>
    </source>
</evidence>
<dbReference type="GO" id="GO:0160147">
    <property type="term" value="F:tRNA pseudouridine(38-40) synthase activity"/>
    <property type="evidence" value="ECO:0007669"/>
    <property type="project" value="UniProtKB-EC"/>
</dbReference>
<dbReference type="AlphaFoldDB" id="A0A1G9ND62"/>
<dbReference type="EMBL" id="FNGO01000010">
    <property type="protein sequence ID" value="SDL84354.1"/>
    <property type="molecule type" value="Genomic_DNA"/>
</dbReference>
<dbReference type="PIRSF" id="PIRSF001430">
    <property type="entry name" value="tRNA_psdUrid_synth"/>
    <property type="match status" value="1"/>
</dbReference>
<dbReference type="GO" id="GO:0003723">
    <property type="term" value="F:RNA binding"/>
    <property type="evidence" value="ECO:0007669"/>
    <property type="project" value="InterPro"/>
</dbReference>
<evidence type="ECO:0000256" key="3">
    <source>
        <dbReference type="ARBA" id="ARBA00023235"/>
    </source>
</evidence>
<dbReference type="CDD" id="cd02570">
    <property type="entry name" value="PseudoU_synth_EcTruA"/>
    <property type="match status" value="1"/>
</dbReference>
<dbReference type="NCBIfam" id="TIGR00071">
    <property type="entry name" value="hisT_truA"/>
    <property type="match status" value="1"/>
</dbReference>
<keyword evidence="2 4" id="KW-0819">tRNA processing</keyword>
<dbReference type="HAMAP" id="MF_00171">
    <property type="entry name" value="TruA"/>
    <property type="match status" value="1"/>
</dbReference>
<dbReference type="Pfam" id="PF01416">
    <property type="entry name" value="PseudoU_synth_1"/>
    <property type="match status" value="2"/>
</dbReference>
<dbReference type="FunFam" id="3.30.70.580:FF:000001">
    <property type="entry name" value="tRNA pseudouridine synthase A"/>
    <property type="match status" value="1"/>
</dbReference>
<feature type="active site" description="Nucleophile" evidence="4 5">
    <location>
        <position position="53"/>
    </location>
</feature>
<comment type="catalytic activity">
    <reaction evidence="4 7">
        <text>uridine(38/39/40) in tRNA = pseudouridine(38/39/40) in tRNA</text>
        <dbReference type="Rhea" id="RHEA:22376"/>
        <dbReference type="Rhea" id="RHEA-COMP:10085"/>
        <dbReference type="Rhea" id="RHEA-COMP:10087"/>
        <dbReference type="ChEBI" id="CHEBI:65314"/>
        <dbReference type="ChEBI" id="CHEBI:65315"/>
        <dbReference type="EC" id="5.4.99.12"/>
    </reaction>
</comment>
<dbReference type="STRING" id="321763.SAMN04488692_11035"/>
<dbReference type="OrthoDB" id="9811823at2"/>
<keyword evidence="3 4" id="KW-0413">Isomerase</keyword>
<feature type="domain" description="Pseudouridine synthase I TruA alpha/beta" evidence="8">
    <location>
        <begin position="9"/>
        <end position="105"/>
    </location>
</feature>
<evidence type="ECO:0000256" key="6">
    <source>
        <dbReference type="PIRSR" id="PIRSR001430-2"/>
    </source>
</evidence>
<dbReference type="SUPFAM" id="SSF55120">
    <property type="entry name" value="Pseudouridine synthase"/>
    <property type="match status" value="1"/>
</dbReference>
<comment type="similarity">
    <text evidence="1 4 7">Belongs to the tRNA pseudouridine synthase TruA family.</text>
</comment>
<feature type="domain" description="Pseudouridine synthase I TruA alpha/beta" evidence="8">
    <location>
        <begin position="144"/>
        <end position="246"/>
    </location>
</feature>
<accession>A0A1G9ND62</accession>
<proteinExistence type="inferred from homology"/>
<comment type="function">
    <text evidence="4">Formation of pseudouridine at positions 38, 39 and 40 in the anticodon stem and loop of transfer RNAs.</text>
</comment>
<evidence type="ECO:0000256" key="4">
    <source>
        <dbReference type="HAMAP-Rule" id="MF_00171"/>
    </source>
</evidence>
<keyword evidence="10" id="KW-1185">Reference proteome</keyword>
<protein>
    <recommendedName>
        <fullName evidence="4">tRNA pseudouridine synthase A</fullName>
        <ecNumber evidence="4">5.4.99.12</ecNumber>
    </recommendedName>
    <alternativeName>
        <fullName evidence="4">tRNA pseudouridine(38-40) synthase</fullName>
    </alternativeName>
    <alternativeName>
        <fullName evidence="4">tRNA pseudouridylate synthase I</fullName>
    </alternativeName>
    <alternativeName>
        <fullName evidence="4">tRNA-uridine isomerase I</fullName>
    </alternativeName>
</protein>
<comment type="caution">
    <text evidence="4">Lacks conserved residue(s) required for the propagation of feature annotation.</text>
</comment>
<dbReference type="InterPro" id="IPR020097">
    <property type="entry name" value="PsdUridine_synth_TruA_a/b_dom"/>
</dbReference>
<dbReference type="InterPro" id="IPR001406">
    <property type="entry name" value="PsdUridine_synth_TruA"/>
</dbReference>
<sequence length="246" mass="28026">MQRVKLHLAYDGTEYSGWQIQKNTDHTIQEHLERVISRYDPEFKRVYGACRTDAGVHALNQIAHFDMSVDIPEDNIATALNGDLPEDIVCWDAEKAAEDFHSRYDATGKIYRYRIDNGSFPHIYHHRYSAFFYEDLDLFSMQKAVRYLPGKKDFSSFRAKGCSSSTPIREIFSAEVYPQKDEEIWIEVSGSGFLYNMVRIIAGTLIEIGRGKISPAEMEKIIASKSREAAGFTAPAAGLTLVEIFY</sequence>
<comment type="subunit">
    <text evidence="4">Homodimer.</text>
</comment>
<feature type="binding site" evidence="4 6">
    <location>
        <position position="111"/>
    </location>
    <ligand>
        <name>substrate</name>
    </ligand>
</feature>
<name>A0A1G9ND62_9FIRM</name>
<evidence type="ECO:0000256" key="5">
    <source>
        <dbReference type="PIRSR" id="PIRSR001430-1"/>
    </source>
</evidence>
<evidence type="ECO:0000259" key="8">
    <source>
        <dbReference type="Pfam" id="PF01416"/>
    </source>
</evidence>
<gene>
    <name evidence="4" type="primary">truA</name>
    <name evidence="9" type="ORF">SAMN04488692_11035</name>
</gene>
<dbReference type="PANTHER" id="PTHR11142">
    <property type="entry name" value="PSEUDOURIDYLATE SYNTHASE"/>
    <property type="match status" value="1"/>
</dbReference>
<dbReference type="InterPro" id="IPR020094">
    <property type="entry name" value="TruA/RsuA/RluB/E/F_N"/>
</dbReference>
<dbReference type="RefSeq" id="WP_089759967.1">
    <property type="nucleotide sequence ID" value="NZ_FNGO01000010.1"/>
</dbReference>